<dbReference type="EMBL" id="LCOJ01000026">
    <property type="protein sequence ID" value="KKU74831.1"/>
    <property type="molecule type" value="Genomic_DNA"/>
</dbReference>
<evidence type="ECO:0000256" key="1">
    <source>
        <dbReference type="SAM" id="Phobius"/>
    </source>
</evidence>
<sequence length="92" mass="10512">MRLLKITLISIAILVPLAVIIGNTLIIGDLSWIISLLHYPPIFVYLSILFIFLAAYDSFKKKPRVKYTKILAVIFILLTFLSLRLMFLDMVG</sequence>
<feature type="transmembrane region" description="Helical" evidence="1">
    <location>
        <begin position="7"/>
        <end position="26"/>
    </location>
</feature>
<proteinExistence type="predicted"/>
<protein>
    <submittedName>
        <fullName evidence="2">Uncharacterized protein</fullName>
    </submittedName>
</protein>
<feature type="transmembrane region" description="Helical" evidence="1">
    <location>
        <begin position="32"/>
        <end position="55"/>
    </location>
</feature>
<accession>A0A0G1SZ37</accession>
<reference evidence="2 3" key="1">
    <citation type="journal article" date="2015" name="Nature">
        <title>rRNA introns, odd ribosomes, and small enigmatic genomes across a large radiation of phyla.</title>
        <authorList>
            <person name="Brown C.T."/>
            <person name="Hug L.A."/>
            <person name="Thomas B.C."/>
            <person name="Sharon I."/>
            <person name="Castelle C.J."/>
            <person name="Singh A."/>
            <person name="Wilkins M.J."/>
            <person name="Williams K.H."/>
            <person name="Banfield J.F."/>
        </authorList>
    </citation>
    <scope>NUCLEOTIDE SEQUENCE [LARGE SCALE GENOMIC DNA]</scope>
</reference>
<feature type="transmembrane region" description="Helical" evidence="1">
    <location>
        <begin position="67"/>
        <end position="87"/>
    </location>
</feature>
<keyword evidence="1" id="KW-1133">Transmembrane helix</keyword>
<keyword evidence="1" id="KW-0812">Transmembrane</keyword>
<organism evidence="2 3">
    <name type="scientific">Candidatus Nomurabacteria bacterium GW2011_GWB1_47_6</name>
    <dbReference type="NCBI Taxonomy" id="1618749"/>
    <lineage>
        <taxon>Bacteria</taxon>
        <taxon>Candidatus Nomuraibacteriota</taxon>
    </lineage>
</organism>
<evidence type="ECO:0000313" key="2">
    <source>
        <dbReference type="EMBL" id="KKU74831.1"/>
    </source>
</evidence>
<evidence type="ECO:0000313" key="3">
    <source>
        <dbReference type="Proteomes" id="UP000034879"/>
    </source>
</evidence>
<dbReference type="Proteomes" id="UP000034879">
    <property type="component" value="Unassembled WGS sequence"/>
</dbReference>
<keyword evidence="1" id="KW-0472">Membrane</keyword>
<gene>
    <name evidence="2" type="ORF">UY01_C0026G0002</name>
</gene>
<comment type="caution">
    <text evidence="2">The sequence shown here is derived from an EMBL/GenBank/DDBJ whole genome shotgun (WGS) entry which is preliminary data.</text>
</comment>
<name>A0A0G1SZ37_9BACT</name>
<dbReference type="AlphaFoldDB" id="A0A0G1SZ37"/>